<reference evidence="2" key="1">
    <citation type="journal article" date="2014" name="Int. J. Syst. Evol. Microbiol.">
        <title>Complete genome sequence of Corynebacterium casei LMG S-19264T (=DSM 44701T), isolated from a smear-ripened cheese.</title>
        <authorList>
            <consortium name="US DOE Joint Genome Institute (JGI-PGF)"/>
            <person name="Walter F."/>
            <person name="Albersmeier A."/>
            <person name="Kalinowski J."/>
            <person name="Ruckert C."/>
        </authorList>
    </citation>
    <scope>NUCLEOTIDE SEQUENCE</scope>
    <source>
        <strain evidence="2">CGMCC 1.15425</strain>
    </source>
</reference>
<feature type="transmembrane region" description="Helical" evidence="1">
    <location>
        <begin position="44"/>
        <end position="65"/>
    </location>
</feature>
<dbReference type="EMBL" id="BMIY01000011">
    <property type="protein sequence ID" value="GFZ80970.1"/>
    <property type="molecule type" value="Genomic_DNA"/>
</dbReference>
<evidence type="ECO:0000313" key="2">
    <source>
        <dbReference type="EMBL" id="GFZ80970.1"/>
    </source>
</evidence>
<proteinExistence type="predicted"/>
<protein>
    <submittedName>
        <fullName evidence="2">Uncharacterized protein</fullName>
    </submittedName>
</protein>
<dbReference type="Proteomes" id="UP000627715">
    <property type="component" value="Unassembled WGS sequence"/>
</dbReference>
<evidence type="ECO:0000313" key="3">
    <source>
        <dbReference type="Proteomes" id="UP000627715"/>
    </source>
</evidence>
<feature type="transmembrane region" description="Helical" evidence="1">
    <location>
        <begin position="96"/>
        <end position="118"/>
    </location>
</feature>
<evidence type="ECO:0000256" key="1">
    <source>
        <dbReference type="SAM" id="Phobius"/>
    </source>
</evidence>
<keyword evidence="1" id="KW-0812">Transmembrane</keyword>
<organism evidence="2 3">
    <name type="scientific">Pseudohongiella nitratireducens</name>
    <dbReference type="NCBI Taxonomy" id="1768907"/>
    <lineage>
        <taxon>Bacteria</taxon>
        <taxon>Pseudomonadati</taxon>
        <taxon>Pseudomonadota</taxon>
        <taxon>Gammaproteobacteria</taxon>
        <taxon>Pseudomonadales</taxon>
        <taxon>Pseudohongiellaceae</taxon>
        <taxon>Pseudohongiella</taxon>
    </lineage>
</organism>
<keyword evidence="1" id="KW-0472">Membrane</keyword>
<dbReference type="RefSeq" id="WP_317621792.1">
    <property type="nucleotide sequence ID" value="NZ_BMIY01000011.1"/>
</dbReference>
<feature type="transmembrane region" description="Helical" evidence="1">
    <location>
        <begin position="71"/>
        <end position="89"/>
    </location>
</feature>
<gene>
    <name evidence="2" type="ORF">GCM10011403_25080</name>
</gene>
<comment type="caution">
    <text evidence="2">The sequence shown here is derived from an EMBL/GenBank/DDBJ whole genome shotgun (WGS) entry which is preliminary data.</text>
</comment>
<keyword evidence="1" id="KW-1133">Transmembrane helix</keyword>
<name>A0A916VJW6_9GAMM</name>
<dbReference type="AlphaFoldDB" id="A0A916VJW6"/>
<reference evidence="2" key="2">
    <citation type="submission" date="2020-09" db="EMBL/GenBank/DDBJ databases">
        <authorList>
            <person name="Sun Q."/>
            <person name="Zhou Y."/>
        </authorList>
    </citation>
    <scope>NUCLEOTIDE SEQUENCE</scope>
    <source>
        <strain evidence="2">CGMCC 1.15425</strain>
    </source>
</reference>
<accession>A0A916VJW6</accession>
<sequence length="133" mass="14426">MKISRKMLEGAEARGLITGEQVEALQQYFIEQTENQPQFSFTHILYYLGGLVAIGAMTVFMSLGWQSFGGAAIVVIAALYAMIGIAITNRLSNQGMAIPAGVCATFVVCLVPLAIYGLQEWMGTWPDIAGFQQ</sequence>
<keyword evidence="3" id="KW-1185">Reference proteome</keyword>